<dbReference type="EMBL" id="CM043017">
    <property type="protein sequence ID" value="KAI4466496.1"/>
    <property type="molecule type" value="Genomic_DNA"/>
</dbReference>
<proteinExistence type="predicted"/>
<evidence type="ECO:0000313" key="1">
    <source>
        <dbReference type="EMBL" id="KAI4466496.1"/>
    </source>
</evidence>
<reference evidence="1" key="1">
    <citation type="submission" date="2022-04" db="EMBL/GenBank/DDBJ databases">
        <title>Chromosome-scale genome assembly of Holotrichia oblita Faldermann.</title>
        <authorList>
            <person name="Rongchong L."/>
        </authorList>
    </citation>
    <scope>NUCLEOTIDE SEQUENCE</scope>
    <source>
        <strain evidence="1">81SQS9</strain>
    </source>
</reference>
<keyword evidence="2" id="KW-1185">Reference proteome</keyword>
<dbReference type="Proteomes" id="UP001056778">
    <property type="component" value="Chromosome 3"/>
</dbReference>
<name>A0ACB9TI76_HOLOL</name>
<comment type="caution">
    <text evidence="1">The sequence shown here is derived from an EMBL/GenBank/DDBJ whole genome shotgun (WGS) entry which is preliminary data.</text>
</comment>
<accession>A0ACB9TI76</accession>
<protein>
    <submittedName>
        <fullName evidence="1">Ribonuclease h2 subunit b</fullName>
    </submittedName>
</protein>
<gene>
    <name evidence="1" type="ORF">MML48_3g00012997</name>
</gene>
<evidence type="ECO:0000313" key="2">
    <source>
        <dbReference type="Proteomes" id="UP001056778"/>
    </source>
</evidence>
<organism evidence="1 2">
    <name type="scientific">Holotrichia oblita</name>
    <name type="common">Chafer beetle</name>
    <dbReference type="NCBI Taxonomy" id="644536"/>
    <lineage>
        <taxon>Eukaryota</taxon>
        <taxon>Metazoa</taxon>
        <taxon>Ecdysozoa</taxon>
        <taxon>Arthropoda</taxon>
        <taxon>Hexapoda</taxon>
        <taxon>Insecta</taxon>
        <taxon>Pterygota</taxon>
        <taxon>Neoptera</taxon>
        <taxon>Endopterygota</taxon>
        <taxon>Coleoptera</taxon>
        <taxon>Polyphaga</taxon>
        <taxon>Scarabaeiformia</taxon>
        <taxon>Scarabaeidae</taxon>
        <taxon>Melolonthinae</taxon>
        <taxon>Holotrichia</taxon>
    </lineage>
</organism>
<sequence>MPRNNDVSTSNEQSMKSNVQQPCNSWVFLLKGTYIQLNPNRTDYENDVVHLRHPNNGDTGAFLFSKDNKYVQEILTYVEHKRSWFIDDSVKSDGTLKISTPIDPVFLALPYLRNNSTNSSTLLDQLLHDEIYPETERLLHCDGLKSLTCVADKTVAGDITAYKYNESKTLTWLKRKTDNLVKILKSNNIHLTSDATSATFKKTNSEPLDDNVYVRYAVEIVSEYLPADLSEKLVKHLNLPEVVSQIKRKSDIVDVRDTKKHKSTVKETSPVKTTKPVIARSAKARSATSKSKTANTSGSTNRTITSFFKKK</sequence>